<sequence>MLPKKNRLLKSEDFKNTSSRGSYFSFQNLSLKFKKNNLPYSRIGFSIGKTISSKAVERNRVKRLLRESFHQFLLEITPGFDIVVYFKRDNESSILIDGKKTSERIHFLLKKTGLLK</sequence>
<name>A0A554LPU1_9BACT</name>
<dbReference type="EMBL" id="VMGN01000004">
    <property type="protein sequence ID" value="TSC94897.1"/>
    <property type="molecule type" value="Genomic_DNA"/>
</dbReference>
<comment type="catalytic activity">
    <reaction evidence="7">
        <text>Endonucleolytic cleavage of RNA, removing 5'-extranucleotides from tRNA precursor.</text>
        <dbReference type="EC" id="3.1.26.5"/>
    </reaction>
</comment>
<dbReference type="NCBIfam" id="TIGR00188">
    <property type="entry name" value="rnpA"/>
    <property type="match status" value="1"/>
</dbReference>
<dbReference type="SUPFAM" id="SSF54211">
    <property type="entry name" value="Ribosomal protein S5 domain 2-like"/>
    <property type="match status" value="1"/>
</dbReference>
<evidence type="ECO:0000256" key="8">
    <source>
        <dbReference type="NCBIfam" id="TIGR00188"/>
    </source>
</evidence>
<dbReference type="Proteomes" id="UP000316495">
    <property type="component" value="Unassembled WGS sequence"/>
</dbReference>
<comment type="similarity">
    <text evidence="7">Belongs to the RnpA family.</text>
</comment>
<dbReference type="Pfam" id="PF00825">
    <property type="entry name" value="Ribonuclease_P"/>
    <property type="match status" value="1"/>
</dbReference>
<dbReference type="Gene3D" id="3.30.230.10">
    <property type="match status" value="1"/>
</dbReference>
<dbReference type="GO" id="GO:0042781">
    <property type="term" value="F:3'-tRNA processing endoribonuclease activity"/>
    <property type="evidence" value="ECO:0007669"/>
    <property type="project" value="TreeGrafter"/>
</dbReference>
<dbReference type="PANTHER" id="PTHR33992:SF1">
    <property type="entry name" value="RIBONUCLEASE P PROTEIN COMPONENT"/>
    <property type="match status" value="1"/>
</dbReference>
<evidence type="ECO:0000256" key="3">
    <source>
        <dbReference type="ARBA" id="ARBA00022722"/>
    </source>
</evidence>
<keyword evidence="2 7" id="KW-0819">tRNA processing</keyword>
<accession>A0A554LPU1</accession>
<comment type="subunit">
    <text evidence="7">Consists of a catalytic RNA component (M1 or rnpB) and a protein subunit.</text>
</comment>
<evidence type="ECO:0000256" key="1">
    <source>
        <dbReference type="ARBA" id="ARBA00002663"/>
    </source>
</evidence>
<dbReference type="GO" id="GO:0030677">
    <property type="term" value="C:ribonuclease P complex"/>
    <property type="evidence" value="ECO:0007669"/>
    <property type="project" value="TreeGrafter"/>
</dbReference>
<keyword evidence="5 7" id="KW-0378">Hydrolase</keyword>
<dbReference type="GO" id="GO:0004526">
    <property type="term" value="F:ribonuclease P activity"/>
    <property type="evidence" value="ECO:0007669"/>
    <property type="project" value="UniProtKB-UniRule"/>
</dbReference>
<dbReference type="InterPro" id="IPR014721">
    <property type="entry name" value="Ribsml_uS5_D2-typ_fold_subgr"/>
</dbReference>
<keyword evidence="4 7" id="KW-0255">Endonuclease</keyword>
<dbReference type="InterPro" id="IPR020568">
    <property type="entry name" value="Ribosomal_Su5_D2-typ_SF"/>
</dbReference>
<comment type="caution">
    <text evidence="9">The sequence shown here is derived from an EMBL/GenBank/DDBJ whole genome shotgun (WGS) entry which is preliminary data.</text>
</comment>
<evidence type="ECO:0000256" key="7">
    <source>
        <dbReference type="HAMAP-Rule" id="MF_00227"/>
    </source>
</evidence>
<organism evidence="9 10">
    <name type="scientific">Candidatus Berkelbacteria bacterium Athens1014_28</name>
    <dbReference type="NCBI Taxonomy" id="2017145"/>
    <lineage>
        <taxon>Bacteria</taxon>
        <taxon>Candidatus Berkelbacteria</taxon>
    </lineage>
</organism>
<gene>
    <name evidence="7" type="primary">rnpA</name>
    <name evidence="9" type="ORF">Athens101428_103</name>
</gene>
<dbReference type="GO" id="GO:0000049">
    <property type="term" value="F:tRNA binding"/>
    <property type="evidence" value="ECO:0007669"/>
    <property type="project" value="UniProtKB-UniRule"/>
</dbReference>
<dbReference type="InterPro" id="IPR000100">
    <property type="entry name" value="RNase_P"/>
</dbReference>
<dbReference type="AlphaFoldDB" id="A0A554LPU1"/>
<keyword evidence="3 7" id="KW-0540">Nuclease</keyword>
<dbReference type="GO" id="GO:0001682">
    <property type="term" value="P:tRNA 5'-leader removal"/>
    <property type="evidence" value="ECO:0007669"/>
    <property type="project" value="UniProtKB-UniRule"/>
</dbReference>
<evidence type="ECO:0000256" key="5">
    <source>
        <dbReference type="ARBA" id="ARBA00022801"/>
    </source>
</evidence>
<evidence type="ECO:0000313" key="9">
    <source>
        <dbReference type="EMBL" id="TSC94897.1"/>
    </source>
</evidence>
<keyword evidence="6 7" id="KW-0694">RNA-binding</keyword>
<dbReference type="EC" id="3.1.26.5" evidence="7 8"/>
<evidence type="ECO:0000256" key="4">
    <source>
        <dbReference type="ARBA" id="ARBA00022759"/>
    </source>
</evidence>
<dbReference type="InterPro" id="IPR020539">
    <property type="entry name" value="RNase_P_CS"/>
</dbReference>
<evidence type="ECO:0000256" key="6">
    <source>
        <dbReference type="ARBA" id="ARBA00022884"/>
    </source>
</evidence>
<dbReference type="HAMAP" id="MF_00227">
    <property type="entry name" value="RNase_P"/>
    <property type="match status" value="1"/>
</dbReference>
<dbReference type="PANTHER" id="PTHR33992">
    <property type="entry name" value="RIBONUCLEASE P PROTEIN COMPONENT"/>
    <property type="match status" value="1"/>
</dbReference>
<dbReference type="PROSITE" id="PS00648">
    <property type="entry name" value="RIBONUCLEASE_P"/>
    <property type="match status" value="1"/>
</dbReference>
<protein>
    <recommendedName>
        <fullName evidence="7 8">Ribonuclease P protein component</fullName>
        <shortName evidence="7">RNase P protein</shortName>
        <shortName evidence="7">RNaseP protein</shortName>
        <ecNumber evidence="7 8">3.1.26.5</ecNumber>
    </recommendedName>
    <alternativeName>
        <fullName evidence="7">Protein C5</fullName>
    </alternativeName>
</protein>
<proteinExistence type="inferred from homology"/>
<reference evidence="9 10" key="1">
    <citation type="submission" date="2017-07" db="EMBL/GenBank/DDBJ databases">
        <title>Mechanisms for carbon and nitrogen cycling indicate functional differentiation within the Candidate Phyla Radiation.</title>
        <authorList>
            <person name="Danczak R.E."/>
            <person name="Johnston M.D."/>
            <person name="Kenah C."/>
            <person name="Slattery M."/>
            <person name="Wrighton K.C."/>
            <person name="Wilkins M.J."/>
        </authorList>
    </citation>
    <scope>NUCLEOTIDE SEQUENCE [LARGE SCALE GENOMIC DNA]</scope>
    <source>
        <strain evidence="9">Athens1014_28</strain>
    </source>
</reference>
<comment type="function">
    <text evidence="1 7">RNaseP catalyzes the removal of the 5'-leader sequence from pre-tRNA to produce the mature 5'-terminus. It can also cleave other RNA substrates such as 4.5S RNA. The protein component plays an auxiliary but essential role in vivo by binding to the 5'-leader sequence and broadening the substrate specificity of the ribozyme.</text>
</comment>
<evidence type="ECO:0000256" key="2">
    <source>
        <dbReference type="ARBA" id="ARBA00022694"/>
    </source>
</evidence>
<evidence type="ECO:0000313" key="10">
    <source>
        <dbReference type="Proteomes" id="UP000316495"/>
    </source>
</evidence>